<dbReference type="Proteomes" id="UP001054945">
    <property type="component" value="Unassembled WGS sequence"/>
</dbReference>
<accession>A0AAV4MWJ8</accession>
<dbReference type="EMBL" id="BPLR01020157">
    <property type="protein sequence ID" value="GIX75314.1"/>
    <property type="molecule type" value="Genomic_DNA"/>
</dbReference>
<organism evidence="1 2">
    <name type="scientific">Caerostris extrusa</name>
    <name type="common">Bark spider</name>
    <name type="synonym">Caerostris bankana</name>
    <dbReference type="NCBI Taxonomy" id="172846"/>
    <lineage>
        <taxon>Eukaryota</taxon>
        <taxon>Metazoa</taxon>
        <taxon>Ecdysozoa</taxon>
        <taxon>Arthropoda</taxon>
        <taxon>Chelicerata</taxon>
        <taxon>Arachnida</taxon>
        <taxon>Araneae</taxon>
        <taxon>Araneomorphae</taxon>
        <taxon>Entelegynae</taxon>
        <taxon>Araneoidea</taxon>
        <taxon>Araneidae</taxon>
        <taxon>Caerostris</taxon>
    </lineage>
</organism>
<evidence type="ECO:0000313" key="1">
    <source>
        <dbReference type="EMBL" id="GIX75314.1"/>
    </source>
</evidence>
<dbReference type="AlphaFoldDB" id="A0AAV4MWJ8"/>
<gene>
    <name evidence="1" type="ORF">CEXT_84261</name>
</gene>
<keyword evidence="2" id="KW-1185">Reference proteome</keyword>
<reference evidence="1 2" key="1">
    <citation type="submission" date="2021-06" db="EMBL/GenBank/DDBJ databases">
        <title>Caerostris extrusa draft genome.</title>
        <authorList>
            <person name="Kono N."/>
            <person name="Arakawa K."/>
        </authorList>
    </citation>
    <scope>NUCLEOTIDE SEQUENCE [LARGE SCALE GENOMIC DNA]</scope>
</reference>
<sequence>MEEVVGKPFTNLICDVRDSSMSGHGITKILKLNDYSVIGCERIGHLEVSAAILKRCYQRRPKPFGYVQTPQPLSNSQS</sequence>
<name>A0AAV4MWJ8_CAEEX</name>
<proteinExistence type="predicted"/>
<protein>
    <submittedName>
        <fullName evidence="1">Uncharacterized protein</fullName>
    </submittedName>
</protein>
<comment type="caution">
    <text evidence="1">The sequence shown here is derived from an EMBL/GenBank/DDBJ whole genome shotgun (WGS) entry which is preliminary data.</text>
</comment>
<evidence type="ECO:0000313" key="2">
    <source>
        <dbReference type="Proteomes" id="UP001054945"/>
    </source>
</evidence>